<accession>A0A418WAB5</accession>
<dbReference type="PANTHER" id="PTHR43667">
    <property type="entry name" value="CYCLOPROPANE-FATTY-ACYL-PHOSPHOLIPID SYNTHASE"/>
    <property type="match status" value="1"/>
</dbReference>
<dbReference type="SUPFAM" id="SSF53335">
    <property type="entry name" value="S-adenosyl-L-methionine-dependent methyltransferases"/>
    <property type="match status" value="1"/>
</dbReference>
<gene>
    <name evidence="6" type="ORF">D3874_07575</name>
</gene>
<protein>
    <submittedName>
        <fullName evidence="6">Class I SAM-dependent methyltransferase</fullName>
    </submittedName>
</protein>
<keyword evidence="5" id="KW-0443">Lipid metabolism</keyword>
<sequence>MLFDRLLHSAIRRGRLAMIGPDGRRYIYGEGGPGPCPTFRVRDRATLLKAALDPSLGFAEGYMNGHITIEEGDLYDIVLVAVMNFDKVGLSGLARLRQRLRVVFRRLEQLNLPGASRRNVAHHYDLSGELYDLFLDADRQYSCAYFPAPGLSLEAAQAAKKAHIAAKLRLEPGMRVLDIGSGWGGLGLTLARNYGVDVVGVTLSQEQLALSRRRAELAGLAGRVRFEPVDYRKIDGQFDRIVSVGMFEHVGAAFYDTFFNKVSSLLAPDGVALLHTIGRSGPPGATNSFIAKYIFPGGYTPALSELMASVERSGLVATDVEILRLHYAETLKEWRRRFLANWDKAEALYDARFCRMWNLYLASSEASFREGGQVVFQVQLAHDAGIVPMTRDYLYEAPEDQRVHDAAQ</sequence>
<dbReference type="GO" id="GO:0008610">
    <property type="term" value="P:lipid biosynthetic process"/>
    <property type="evidence" value="ECO:0007669"/>
    <property type="project" value="InterPro"/>
</dbReference>
<evidence type="ECO:0000256" key="3">
    <source>
        <dbReference type="ARBA" id="ARBA00022679"/>
    </source>
</evidence>
<keyword evidence="4" id="KW-0949">S-adenosyl-L-methionine</keyword>
<evidence type="ECO:0000256" key="1">
    <source>
        <dbReference type="ARBA" id="ARBA00010815"/>
    </source>
</evidence>
<dbReference type="OrthoDB" id="9782855at2"/>
<dbReference type="EMBL" id="QYUK01000011">
    <property type="protein sequence ID" value="RJF86894.1"/>
    <property type="molecule type" value="Genomic_DNA"/>
</dbReference>
<dbReference type="GO" id="GO:0008168">
    <property type="term" value="F:methyltransferase activity"/>
    <property type="evidence" value="ECO:0007669"/>
    <property type="project" value="UniProtKB-KW"/>
</dbReference>
<evidence type="ECO:0000256" key="2">
    <source>
        <dbReference type="ARBA" id="ARBA00022603"/>
    </source>
</evidence>
<dbReference type="InterPro" id="IPR050723">
    <property type="entry name" value="CFA/CMAS"/>
</dbReference>
<dbReference type="InterPro" id="IPR029063">
    <property type="entry name" value="SAM-dependent_MTases_sf"/>
</dbReference>
<comment type="similarity">
    <text evidence="1">Belongs to the CFA/CMAS family.</text>
</comment>
<keyword evidence="2 6" id="KW-0489">Methyltransferase</keyword>
<keyword evidence="3 6" id="KW-0808">Transferase</keyword>
<evidence type="ECO:0000256" key="4">
    <source>
        <dbReference type="ARBA" id="ARBA00022691"/>
    </source>
</evidence>
<dbReference type="CDD" id="cd02440">
    <property type="entry name" value="AdoMet_MTases"/>
    <property type="match status" value="1"/>
</dbReference>
<comment type="caution">
    <text evidence="6">The sequence shown here is derived from an EMBL/GenBank/DDBJ whole genome shotgun (WGS) entry which is preliminary data.</text>
</comment>
<dbReference type="Pfam" id="PF02353">
    <property type="entry name" value="CMAS"/>
    <property type="match status" value="1"/>
</dbReference>
<dbReference type="Gene3D" id="3.40.50.150">
    <property type="entry name" value="Vaccinia Virus protein VP39"/>
    <property type="match status" value="1"/>
</dbReference>
<reference evidence="6 7" key="1">
    <citation type="submission" date="2018-09" db="EMBL/GenBank/DDBJ databases">
        <authorList>
            <person name="Zhu H."/>
        </authorList>
    </citation>
    <scope>NUCLEOTIDE SEQUENCE [LARGE SCALE GENOMIC DNA]</scope>
    <source>
        <strain evidence="6 7">K1W22B-8</strain>
    </source>
</reference>
<dbReference type="PANTHER" id="PTHR43667:SF1">
    <property type="entry name" value="CYCLOPROPANE-FATTY-ACYL-PHOSPHOLIPID SYNTHASE"/>
    <property type="match status" value="1"/>
</dbReference>
<evidence type="ECO:0000256" key="5">
    <source>
        <dbReference type="ARBA" id="ARBA00023098"/>
    </source>
</evidence>
<keyword evidence="7" id="KW-1185">Reference proteome</keyword>
<dbReference type="InterPro" id="IPR003333">
    <property type="entry name" value="CMAS"/>
</dbReference>
<evidence type="ECO:0000313" key="6">
    <source>
        <dbReference type="EMBL" id="RJF86894.1"/>
    </source>
</evidence>
<dbReference type="AlphaFoldDB" id="A0A418WAB5"/>
<proteinExistence type="inferred from homology"/>
<organism evidence="6 7">
    <name type="scientific">Oleomonas cavernae</name>
    <dbReference type="NCBI Taxonomy" id="2320859"/>
    <lineage>
        <taxon>Bacteria</taxon>
        <taxon>Pseudomonadati</taxon>
        <taxon>Pseudomonadota</taxon>
        <taxon>Alphaproteobacteria</taxon>
        <taxon>Acetobacterales</taxon>
        <taxon>Acetobacteraceae</taxon>
        <taxon>Oleomonas</taxon>
    </lineage>
</organism>
<dbReference type="PIRSF" id="PIRSF003085">
    <property type="entry name" value="CMAS"/>
    <property type="match status" value="1"/>
</dbReference>
<name>A0A418WAB5_9PROT</name>
<evidence type="ECO:0000313" key="7">
    <source>
        <dbReference type="Proteomes" id="UP000284605"/>
    </source>
</evidence>
<dbReference type="GO" id="GO:0032259">
    <property type="term" value="P:methylation"/>
    <property type="evidence" value="ECO:0007669"/>
    <property type="project" value="UniProtKB-KW"/>
</dbReference>
<dbReference type="Proteomes" id="UP000284605">
    <property type="component" value="Unassembled WGS sequence"/>
</dbReference>